<organism evidence="1">
    <name type="scientific">Picea glauca</name>
    <name type="common">White spruce</name>
    <name type="synonym">Pinus glauca</name>
    <dbReference type="NCBI Taxonomy" id="3330"/>
    <lineage>
        <taxon>Eukaryota</taxon>
        <taxon>Viridiplantae</taxon>
        <taxon>Streptophyta</taxon>
        <taxon>Embryophyta</taxon>
        <taxon>Tracheophyta</taxon>
        <taxon>Spermatophyta</taxon>
        <taxon>Pinopsida</taxon>
        <taxon>Pinidae</taxon>
        <taxon>Conifers I</taxon>
        <taxon>Pinales</taxon>
        <taxon>Pinaceae</taxon>
        <taxon>Picea</taxon>
    </lineage>
</organism>
<gene>
    <name evidence="1" type="ORF">ABT39_MTgene3313</name>
</gene>
<reference evidence="1" key="1">
    <citation type="journal article" date="2015" name="Genome Biol. Evol.">
        <title>Organellar Genomes of White Spruce (Picea glauca): Assembly and Annotation.</title>
        <authorList>
            <person name="Jackman S.D."/>
            <person name="Warren R.L."/>
            <person name="Gibb E.A."/>
            <person name="Vandervalk B.P."/>
            <person name="Mohamadi H."/>
            <person name="Chu J."/>
            <person name="Raymond A."/>
            <person name="Pleasance S."/>
            <person name="Coope R."/>
            <person name="Wildung M.R."/>
            <person name="Ritland C.E."/>
            <person name="Bousquet J."/>
            <person name="Jones S.J."/>
            <person name="Bohlmann J."/>
            <person name="Birol I."/>
        </authorList>
    </citation>
    <scope>NUCLEOTIDE SEQUENCE [LARGE SCALE GENOMIC DNA]</scope>
    <source>
        <tissue evidence="1">Flushing bud</tissue>
    </source>
</reference>
<evidence type="ECO:0000313" key="1">
    <source>
        <dbReference type="EMBL" id="KUM50085.1"/>
    </source>
</evidence>
<accession>A0A101M3C8</accession>
<protein>
    <submittedName>
        <fullName evidence="1">Uncharacterized protein</fullName>
    </submittedName>
</protein>
<dbReference type="AlphaFoldDB" id="A0A101M3C8"/>
<geneLocation type="mitochondrion" evidence="1"/>
<comment type="caution">
    <text evidence="1">The sequence shown here is derived from an EMBL/GenBank/DDBJ whole genome shotgun (WGS) entry which is preliminary data.</text>
</comment>
<sequence length="118" mass="13459">MQAGSPLAHHPSEFGALSFQLEIVFNLVSLLHRLSRYADLTKGREQYPYLAYCSLESIALANPPSCTCCWHAGVFDLLEFVGIAIDWLPPFRYSLDVPGHLLPLRQELIRIIRDDIYR</sequence>
<dbReference type="EMBL" id="LKAM01000002">
    <property type="protein sequence ID" value="KUM50085.1"/>
    <property type="molecule type" value="Genomic_DNA"/>
</dbReference>
<name>A0A101M3C8_PICGL</name>
<proteinExistence type="predicted"/>
<keyword evidence="1" id="KW-0496">Mitochondrion</keyword>